<name>A0A239K8S6_9FIRM</name>
<feature type="transmembrane region" description="Helical" evidence="1">
    <location>
        <begin position="110"/>
        <end position="130"/>
    </location>
</feature>
<organism evidence="2 3">
    <name type="scientific">Anaerovirgula multivorans</name>
    <dbReference type="NCBI Taxonomy" id="312168"/>
    <lineage>
        <taxon>Bacteria</taxon>
        <taxon>Bacillati</taxon>
        <taxon>Bacillota</taxon>
        <taxon>Clostridia</taxon>
        <taxon>Peptostreptococcales</taxon>
        <taxon>Natronincolaceae</taxon>
        <taxon>Anaerovirgula</taxon>
    </lineage>
</organism>
<gene>
    <name evidence="2" type="ORF">SAMN05446037_104427</name>
</gene>
<evidence type="ECO:0000256" key="1">
    <source>
        <dbReference type="SAM" id="Phobius"/>
    </source>
</evidence>
<sequence>MNLLPWGGPTARAAVVTNMDANVIWHMLIPMQLNNSGMLDEMALLLLGVIPSFLARYLHVLMGILALPIGLMLGTDSYFYGLLPLAIGVGSKYGIADINMALTMLIGKNVGILISPLVPATFLAVGLADVDLKDHIKFSFKWLWVISILMLIAGFILTIISI</sequence>
<keyword evidence="1" id="KW-0472">Membrane</keyword>
<feature type="transmembrane region" description="Helical" evidence="1">
    <location>
        <begin position="142"/>
        <end position="160"/>
    </location>
</feature>
<keyword evidence="1" id="KW-1133">Transmembrane helix</keyword>
<evidence type="ECO:0000313" key="3">
    <source>
        <dbReference type="Proteomes" id="UP000198304"/>
    </source>
</evidence>
<evidence type="ECO:0000313" key="2">
    <source>
        <dbReference type="EMBL" id="SNT14370.1"/>
    </source>
</evidence>
<dbReference type="OrthoDB" id="5329450at2"/>
<keyword evidence="1" id="KW-0812">Transmembrane</keyword>
<reference evidence="2 3" key="1">
    <citation type="submission" date="2017-06" db="EMBL/GenBank/DDBJ databases">
        <authorList>
            <person name="Kim H.J."/>
            <person name="Triplett B.A."/>
        </authorList>
    </citation>
    <scope>NUCLEOTIDE SEQUENCE [LARGE SCALE GENOMIC DNA]</scope>
    <source>
        <strain evidence="2 3">SCA</strain>
    </source>
</reference>
<protein>
    <recommendedName>
        <fullName evidence="4">Citrate transporter</fullName>
    </recommendedName>
</protein>
<dbReference type="AlphaFoldDB" id="A0A239K8S6"/>
<accession>A0A239K8S6</accession>
<evidence type="ECO:0008006" key="4">
    <source>
        <dbReference type="Google" id="ProtNLM"/>
    </source>
</evidence>
<dbReference type="Proteomes" id="UP000198304">
    <property type="component" value="Unassembled WGS sequence"/>
</dbReference>
<dbReference type="RefSeq" id="WP_089285281.1">
    <property type="nucleotide sequence ID" value="NZ_FZOJ01000044.1"/>
</dbReference>
<keyword evidence="3" id="KW-1185">Reference proteome</keyword>
<dbReference type="EMBL" id="FZOJ01000044">
    <property type="protein sequence ID" value="SNT14370.1"/>
    <property type="molecule type" value="Genomic_DNA"/>
</dbReference>
<proteinExistence type="predicted"/>